<gene>
    <name evidence="3" type="ORF">L1785_11780</name>
</gene>
<dbReference type="Proteomes" id="UP001165405">
    <property type="component" value="Unassembled WGS sequence"/>
</dbReference>
<dbReference type="RefSeq" id="WP_236089460.1">
    <property type="nucleotide sequence ID" value="NZ_JAKGSG010000034.1"/>
</dbReference>
<evidence type="ECO:0000259" key="2">
    <source>
        <dbReference type="Pfam" id="PF03372"/>
    </source>
</evidence>
<evidence type="ECO:0000313" key="4">
    <source>
        <dbReference type="Proteomes" id="UP001165405"/>
    </source>
</evidence>
<keyword evidence="1" id="KW-0812">Transmembrane</keyword>
<dbReference type="Pfam" id="PF03372">
    <property type="entry name" value="Exo_endo_phos"/>
    <property type="match status" value="1"/>
</dbReference>
<keyword evidence="3" id="KW-0378">Hydrolase</keyword>
<keyword evidence="3" id="KW-0540">Nuclease</keyword>
<comment type="caution">
    <text evidence="3">The sequence shown here is derived from an EMBL/GenBank/DDBJ whole genome shotgun (WGS) entry which is preliminary data.</text>
</comment>
<evidence type="ECO:0000313" key="3">
    <source>
        <dbReference type="EMBL" id="MCF4121661.1"/>
    </source>
</evidence>
<sequence>MSIDAKHAVELPVPRKSAWQRGRLLAALAVLVALLLLGHRFVPNRWGSLGSLLETFLPWLGLAVPLLFLLAIVRRSATAVLFALVPLCAWVGVFGAQVLPESTVTYDLTVVQHNVSDENDDVPGTVEVLLASDADVIALQELTDGIGFRFEEALAEAYPHHAMQGTVGLWSRYPLADVAPVDLRPTGIDASWDRGLTATAQTPGGDVAVYVAHLPSARVGWRGLDSAQRDQSIAMLGDVLAAEDAGAVLVLGDLNTELRDRALVPVLEHVGAPEHGFGFTFPARFPVVRVDQVLAGGAEVVRTWTLPRTGSDHLPLAAYVSLPDAG</sequence>
<name>A0AA41QEH9_9MICO</name>
<keyword evidence="4" id="KW-1185">Reference proteome</keyword>
<dbReference type="EMBL" id="JAKGSG010000034">
    <property type="protein sequence ID" value="MCF4121661.1"/>
    <property type="molecule type" value="Genomic_DNA"/>
</dbReference>
<organism evidence="3 4">
    <name type="scientific">Antribacter soli</name>
    <dbReference type="NCBI Taxonomy" id="2910976"/>
    <lineage>
        <taxon>Bacteria</taxon>
        <taxon>Bacillati</taxon>
        <taxon>Actinomycetota</taxon>
        <taxon>Actinomycetes</taxon>
        <taxon>Micrococcales</taxon>
        <taxon>Promicromonosporaceae</taxon>
        <taxon>Antribacter</taxon>
    </lineage>
</organism>
<dbReference type="AlphaFoldDB" id="A0AA41QEH9"/>
<dbReference type="GO" id="GO:0004519">
    <property type="term" value="F:endonuclease activity"/>
    <property type="evidence" value="ECO:0007669"/>
    <property type="project" value="UniProtKB-KW"/>
</dbReference>
<evidence type="ECO:0000256" key="1">
    <source>
        <dbReference type="SAM" id="Phobius"/>
    </source>
</evidence>
<dbReference type="Gene3D" id="3.60.10.10">
    <property type="entry name" value="Endonuclease/exonuclease/phosphatase"/>
    <property type="match status" value="1"/>
</dbReference>
<dbReference type="InterPro" id="IPR005135">
    <property type="entry name" value="Endo/exonuclease/phosphatase"/>
</dbReference>
<dbReference type="SUPFAM" id="SSF56219">
    <property type="entry name" value="DNase I-like"/>
    <property type="match status" value="1"/>
</dbReference>
<dbReference type="InterPro" id="IPR036691">
    <property type="entry name" value="Endo/exonu/phosph_ase_sf"/>
</dbReference>
<protein>
    <submittedName>
        <fullName evidence="3">Endonuclease/exonuclease/phosphatase family protein</fullName>
    </submittedName>
</protein>
<feature type="transmembrane region" description="Helical" evidence="1">
    <location>
        <begin position="80"/>
        <end position="99"/>
    </location>
</feature>
<keyword evidence="1" id="KW-0472">Membrane</keyword>
<proteinExistence type="predicted"/>
<keyword evidence="3" id="KW-0255">Endonuclease</keyword>
<accession>A0AA41QEH9</accession>
<reference evidence="3" key="1">
    <citation type="submission" date="2022-01" db="EMBL/GenBank/DDBJ databases">
        <title>Antribacter sp. nov., isolated from Guizhou of China.</title>
        <authorList>
            <person name="Chengliang C."/>
            <person name="Ya Z."/>
        </authorList>
    </citation>
    <scope>NUCLEOTIDE SEQUENCE</scope>
    <source>
        <strain evidence="3">KLBMP 9083</strain>
    </source>
</reference>
<feature type="domain" description="Endonuclease/exonuclease/phosphatase" evidence="2">
    <location>
        <begin position="112"/>
        <end position="313"/>
    </location>
</feature>
<keyword evidence="1" id="KW-1133">Transmembrane helix</keyword>
<feature type="transmembrane region" description="Helical" evidence="1">
    <location>
        <begin position="56"/>
        <end position="73"/>
    </location>
</feature>